<feature type="domain" description="Rhodanese" evidence="4">
    <location>
        <begin position="462"/>
        <end position="540"/>
    </location>
</feature>
<dbReference type="InParanoid" id="A0A540VHY2"/>
<evidence type="ECO:0000259" key="4">
    <source>
        <dbReference type="PROSITE" id="PS50206"/>
    </source>
</evidence>
<feature type="signal peptide" evidence="3">
    <location>
        <begin position="1"/>
        <end position="20"/>
    </location>
</feature>
<evidence type="ECO:0000313" key="5">
    <source>
        <dbReference type="EMBL" id="TQE96386.1"/>
    </source>
</evidence>
<feature type="region of interest" description="Disordered" evidence="2">
    <location>
        <begin position="121"/>
        <end position="175"/>
    </location>
</feature>
<dbReference type="Gene3D" id="2.130.10.10">
    <property type="entry name" value="YVTN repeat-like/Quinoprotein amine dehydrogenase"/>
    <property type="match status" value="3"/>
</dbReference>
<dbReference type="PANTHER" id="PTHR47197:SF3">
    <property type="entry name" value="DIHYDRO-HEME D1 DEHYDROGENASE"/>
    <property type="match status" value="1"/>
</dbReference>
<dbReference type="PROSITE" id="PS51257">
    <property type="entry name" value="PROKAR_LIPOPROTEIN"/>
    <property type="match status" value="1"/>
</dbReference>
<dbReference type="InterPro" id="IPR001763">
    <property type="entry name" value="Rhodanese-like_dom"/>
</dbReference>
<dbReference type="EMBL" id="VIGC01000008">
    <property type="protein sequence ID" value="TQE96386.1"/>
    <property type="molecule type" value="Genomic_DNA"/>
</dbReference>
<reference evidence="5 6" key="1">
    <citation type="submission" date="2019-06" db="EMBL/GenBank/DDBJ databases">
        <title>Genome sequence of Litorilinea aerophila BAA-2444.</title>
        <authorList>
            <person name="Maclea K.S."/>
            <person name="Maurais E.G."/>
            <person name="Iannazzi L.C."/>
        </authorList>
    </citation>
    <scope>NUCLEOTIDE SEQUENCE [LARGE SCALE GENOMIC DNA]</scope>
    <source>
        <strain evidence="5 6">ATCC BAA-2444</strain>
    </source>
</reference>
<protein>
    <submittedName>
        <fullName evidence="5">Beta-propeller fold lactonase family protein</fullName>
    </submittedName>
</protein>
<name>A0A540VHY2_9CHLR</name>
<dbReference type="RefSeq" id="WP_141609531.1">
    <property type="nucleotide sequence ID" value="NZ_VIGC02000008.1"/>
</dbReference>
<dbReference type="Gene3D" id="3.40.250.10">
    <property type="entry name" value="Rhodanese-like domain"/>
    <property type="match status" value="1"/>
</dbReference>
<proteinExistence type="predicted"/>
<gene>
    <name evidence="5" type="ORF">FKZ61_07800</name>
</gene>
<dbReference type="InterPro" id="IPR036873">
    <property type="entry name" value="Rhodanese-like_dom_sf"/>
</dbReference>
<dbReference type="InterPro" id="IPR011964">
    <property type="entry name" value="YVTN_b-propeller_repeat"/>
</dbReference>
<dbReference type="Proteomes" id="UP000317371">
    <property type="component" value="Unassembled WGS sequence"/>
</dbReference>
<feature type="chain" id="PRO_5021920952" evidence="3">
    <location>
        <begin position="21"/>
        <end position="541"/>
    </location>
</feature>
<comment type="caution">
    <text evidence="5">The sequence shown here is derived from an EMBL/GenBank/DDBJ whole genome shotgun (WGS) entry which is preliminary data.</text>
</comment>
<dbReference type="SMART" id="SM00450">
    <property type="entry name" value="RHOD"/>
    <property type="match status" value="1"/>
</dbReference>
<organism evidence="5 6">
    <name type="scientific">Litorilinea aerophila</name>
    <dbReference type="NCBI Taxonomy" id="1204385"/>
    <lineage>
        <taxon>Bacteria</taxon>
        <taxon>Bacillati</taxon>
        <taxon>Chloroflexota</taxon>
        <taxon>Caldilineae</taxon>
        <taxon>Caldilineales</taxon>
        <taxon>Caldilineaceae</taxon>
        <taxon>Litorilinea</taxon>
    </lineage>
</organism>
<dbReference type="InterPro" id="IPR011048">
    <property type="entry name" value="Haem_d1_sf"/>
</dbReference>
<dbReference type="InterPro" id="IPR048433">
    <property type="entry name" value="YNCE-like_beta-prop"/>
</dbReference>
<dbReference type="Pfam" id="PF21783">
    <property type="entry name" value="YNCE"/>
    <property type="match status" value="2"/>
</dbReference>
<dbReference type="CDD" id="cd00158">
    <property type="entry name" value="RHOD"/>
    <property type="match status" value="1"/>
</dbReference>
<dbReference type="Pfam" id="PF00581">
    <property type="entry name" value="Rhodanese"/>
    <property type="match status" value="1"/>
</dbReference>
<keyword evidence="6" id="KW-1185">Reference proteome</keyword>
<dbReference type="SUPFAM" id="SSF52821">
    <property type="entry name" value="Rhodanese/Cell cycle control phosphatase"/>
    <property type="match status" value="1"/>
</dbReference>
<dbReference type="OrthoDB" id="9800872at2"/>
<evidence type="ECO:0000256" key="3">
    <source>
        <dbReference type="SAM" id="SignalP"/>
    </source>
</evidence>
<dbReference type="SUPFAM" id="SSF51004">
    <property type="entry name" value="C-terminal (heme d1) domain of cytochrome cd1-nitrite reductase"/>
    <property type="match status" value="1"/>
</dbReference>
<dbReference type="PROSITE" id="PS50206">
    <property type="entry name" value="RHODANESE_3"/>
    <property type="match status" value="1"/>
</dbReference>
<evidence type="ECO:0000256" key="2">
    <source>
        <dbReference type="SAM" id="MobiDB-lite"/>
    </source>
</evidence>
<feature type="compositionally biased region" description="Basic and acidic residues" evidence="2">
    <location>
        <begin position="123"/>
        <end position="134"/>
    </location>
</feature>
<keyword evidence="1 3" id="KW-0732">Signal</keyword>
<dbReference type="NCBIfam" id="TIGR02276">
    <property type="entry name" value="beta_rpt_yvtn"/>
    <property type="match status" value="2"/>
</dbReference>
<dbReference type="PANTHER" id="PTHR47197">
    <property type="entry name" value="PROTEIN NIRF"/>
    <property type="match status" value="1"/>
</dbReference>
<evidence type="ECO:0000256" key="1">
    <source>
        <dbReference type="ARBA" id="ARBA00022729"/>
    </source>
</evidence>
<dbReference type="InterPro" id="IPR051200">
    <property type="entry name" value="Host-pathogen_enzymatic-act"/>
</dbReference>
<sequence>MNLRSVVITGVLALSVPVLAACGGLVEPTASPPAAVEGEQAGAAATEAATAVETTASEAAGVETPQPAGFSWTAWVANGMDDSLSVVDLATGQELARIPVGMNPHILTTSPDGSILYVVNAGGHDRDPNAHAEEAASQATPDPHGHGGNGADTAPSAEAGKADEDKADSSMDQPDGTSYSLWAIDAASGQVLVQVPVGMGPTHPIASADGSRVYVTNTDEGSVTVIDTATWGVVTTISDLPEPHDGALTPDGRLLYLATAGTSTLTVVDTESFAVIKTIPVGNKPRGLVAGGVNGELAYVTNKGDGTLSIVDIPNGTVQMTVPVGAGAHAVRLSPDGETAYVSLSQEDAVALVDVQSGQVRRTLAVGATPEQLDLSGDGRWLVVSNNGDATLSIIDLAQETLVATVAVGAGAYGVQMTSVAYAGSTPMALPDLPKNADGYRDLSVEQLAAAMEAKDFVLVNVHIPYEGELPNTDLFIPYNEIGANLDKLSAPDAPIVLYCRSGRMSTAAAEVLVAAGYTNIYELDGGFNAWQAAGYELVSQ</sequence>
<accession>A0A540VHY2</accession>
<dbReference type="InterPro" id="IPR015943">
    <property type="entry name" value="WD40/YVTN_repeat-like_dom_sf"/>
</dbReference>
<evidence type="ECO:0000313" key="6">
    <source>
        <dbReference type="Proteomes" id="UP000317371"/>
    </source>
</evidence>
<dbReference type="AlphaFoldDB" id="A0A540VHY2"/>
<feature type="compositionally biased region" description="Basic and acidic residues" evidence="2">
    <location>
        <begin position="160"/>
        <end position="169"/>
    </location>
</feature>